<evidence type="ECO:0000256" key="1">
    <source>
        <dbReference type="ARBA" id="ARBA00022679"/>
    </source>
</evidence>
<dbReference type="Proteomes" id="UP001500368">
    <property type="component" value="Unassembled WGS sequence"/>
</dbReference>
<dbReference type="Gene3D" id="3.40.50.2000">
    <property type="entry name" value="Glycogen Phosphorylase B"/>
    <property type="match status" value="2"/>
</dbReference>
<feature type="compositionally biased region" description="Low complexity" evidence="2">
    <location>
        <begin position="438"/>
        <end position="455"/>
    </location>
</feature>
<evidence type="ECO:0000313" key="5">
    <source>
        <dbReference type="Proteomes" id="UP001500368"/>
    </source>
</evidence>
<protein>
    <submittedName>
        <fullName evidence="4">Glycosyltransferase family 4 protein</fullName>
    </submittedName>
</protein>
<dbReference type="CDD" id="cd03801">
    <property type="entry name" value="GT4_PimA-like"/>
    <property type="match status" value="1"/>
</dbReference>
<feature type="domain" description="Glycosyl transferase family 1" evidence="3">
    <location>
        <begin position="256"/>
        <end position="417"/>
    </location>
</feature>
<gene>
    <name evidence="4" type="ORF">GCM10025790_01430</name>
</gene>
<dbReference type="Pfam" id="PF00534">
    <property type="entry name" value="Glycos_transf_1"/>
    <property type="match status" value="1"/>
</dbReference>
<dbReference type="InterPro" id="IPR001296">
    <property type="entry name" value="Glyco_trans_1"/>
</dbReference>
<evidence type="ECO:0000256" key="2">
    <source>
        <dbReference type="SAM" id="MobiDB-lite"/>
    </source>
</evidence>
<organism evidence="4 5">
    <name type="scientific">Nesterenkonia rhizosphaerae</name>
    <dbReference type="NCBI Taxonomy" id="1348272"/>
    <lineage>
        <taxon>Bacteria</taxon>
        <taxon>Bacillati</taxon>
        <taxon>Actinomycetota</taxon>
        <taxon>Actinomycetes</taxon>
        <taxon>Micrococcales</taxon>
        <taxon>Micrococcaceae</taxon>
        <taxon>Nesterenkonia</taxon>
    </lineage>
</organism>
<proteinExistence type="predicted"/>
<dbReference type="InterPro" id="IPR050194">
    <property type="entry name" value="Glycosyltransferase_grp1"/>
</dbReference>
<comment type="caution">
    <text evidence="4">The sequence shown here is derived from an EMBL/GenBank/DDBJ whole genome shotgun (WGS) entry which is preliminary data.</text>
</comment>
<keyword evidence="5" id="KW-1185">Reference proteome</keyword>
<dbReference type="SUPFAM" id="SSF53756">
    <property type="entry name" value="UDP-Glycosyltransferase/glycogen phosphorylase"/>
    <property type="match status" value="1"/>
</dbReference>
<dbReference type="EMBL" id="BAABLW010000001">
    <property type="protein sequence ID" value="GAA4910943.1"/>
    <property type="molecule type" value="Genomic_DNA"/>
</dbReference>
<dbReference type="PANTHER" id="PTHR45947">
    <property type="entry name" value="SULFOQUINOVOSYL TRANSFERASE SQD2"/>
    <property type="match status" value="1"/>
</dbReference>
<sequence length="465" mass="49614">MHTPADATAAQSLSYCAQTDALSETAQPEPLHESRVGYVLKMYPRFSETFIVSEILAREAAGEQVVIFSLRPTTDVRFHAELARVQAPVIHIPRPSSASRLWKQLSDAAAGPQLASGLARALPELARYDHDDAYQAVAVAQLAAEHGATHLHAHFASVATSVARLAGMIAGLPYSFTAHAKDIFHEDVDAAELEQKLAEAHHAITISGYNMEHLRRTFPAASSRLHLVHNGLELARFPYEPARMTPAGNTASIATPRLLSVGRLVEKKGFHLLIEAVAILRERGIAVQADIAGDGPLADALQEQIDELGVGDAVQLLGARTQHEITRMLGSHDVFVAPFVIGADGNADGLPTVLLEAMARGIPCVAADVTAVGEVIRTGETGWLIPSGDVAAVADAIAEAISVSDTQRRRLTDAARQQVERLFDSRRQAAILRRLISQPAAEPSSSSRAAEAVPAGVREPEGALV</sequence>
<keyword evidence="1" id="KW-0808">Transferase</keyword>
<name>A0ABP9FPH2_9MICC</name>
<evidence type="ECO:0000313" key="4">
    <source>
        <dbReference type="EMBL" id="GAA4910943.1"/>
    </source>
</evidence>
<accession>A0ABP9FPH2</accession>
<dbReference type="PANTHER" id="PTHR45947:SF14">
    <property type="entry name" value="SLL1723 PROTEIN"/>
    <property type="match status" value="1"/>
</dbReference>
<feature type="region of interest" description="Disordered" evidence="2">
    <location>
        <begin position="438"/>
        <end position="465"/>
    </location>
</feature>
<reference evidence="5" key="1">
    <citation type="journal article" date="2019" name="Int. J. Syst. Evol. Microbiol.">
        <title>The Global Catalogue of Microorganisms (GCM) 10K type strain sequencing project: providing services to taxonomists for standard genome sequencing and annotation.</title>
        <authorList>
            <consortium name="The Broad Institute Genomics Platform"/>
            <consortium name="The Broad Institute Genome Sequencing Center for Infectious Disease"/>
            <person name="Wu L."/>
            <person name="Ma J."/>
        </authorList>
    </citation>
    <scope>NUCLEOTIDE SEQUENCE [LARGE SCALE GENOMIC DNA]</scope>
    <source>
        <strain evidence="5">JCM 19129</strain>
    </source>
</reference>
<evidence type="ECO:0000259" key="3">
    <source>
        <dbReference type="Pfam" id="PF00534"/>
    </source>
</evidence>